<keyword evidence="1" id="KW-0812">Transmembrane</keyword>
<feature type="transmembrane region" description="Helical" evidence="1">
    <location>
        <begin position="84"/>
        <end position="104"/>
    </location>
</feature>
<evidence type="ECO:0000313" key="4">
    <source>
        <dbReference type="Proteomes" id="UP001175211"/>
    </source>
</evidence>
<name>A0AA39NIG5_ARMTA</name>
<dbReference type="EMBL" id="JAUEPS010000004">
    <property type="protein sequence ID" value="KAK0466232.1"/>
    <property type="molecule type" value="Genomic_DNA"/>
</dbReference>
<evidence type="ECO:0000256" key="2">
    <source>
        <dbReference type="SAM" id="SignalP"/>
    </source>
</evidence>
<comment type="caution">
    <text evidence="3">The sequence shown here is derived from an EMBL/GenBank/DDBJ whole genome shotgun (WGS) entry which is preliminary data.</text>
</comment>
<evidence type="ECO:0000256" key="1">
    <source>
        <dbReference type="SAM" id="Phobius"/>
    </source>
</evidence>
<keyword evidence="1" id="KW-0472">Membrane</keyword>
<protein>
    <submittedName>
        <fullName evidence="3">Uncharacterized protein</fullName>
    </submittedName>
</protein>
<organism evidence="3 4">
    <name type="scientific">Armillaria tabescens</name>
    <name type="common">Ringless honey mushroom</name>
    <name type="synonym">Agaricus tabescens</name>
    <dbReference type="NCBI Taxonomy" id="1929756"/>
    <lineage>
        <taxon>Eukaryota</taxon>
        <taxon>Fungi</taxon>
        <taxon>Dikarya</taxon>
        <taxon>Basidiomycota</taxon>
        <taxon>Agaricomycotina</taxon>
        <taxon>Agaricomycetes</taxon>
        <taxon>Agaricomycetidae</taxon>
        <taxon>Agaricales</taxon>
        <taxon>Marasmiineae</taxon>
        <taxon>Physalacriaceae</taxon>
        <taxon>Desarmillaria</taxon>
    </lineage>
</organism>
<keyword evidence="1" id="KW-1133">Transmembrane helix</keyword>
<feature type="signal peptide" evidence="2">
    <location>
        <begin position="1"/>
        <end position="19"/>
    </location>
</feature>
<dbReference type="Proteomes" id="UP001175211">
    <property type="component" value="Unassembled WGS sequence"/>
</dbReference>
<dbReference type="RefSeq" id="XP_060337059.1">
    <property type="nucleotide sequence ID" value="XM_060476637.1"/>
</dbReference>
<proteinExistence type="predicted"/>
<feature type="chain" id="PRO_5041250739" evidence="2">
    <location>
        <begin position="20"/>
        <end position="105"/>
    </location>
</feature>
<evidence type="ECO:0000313" key="3">
    <source>
        <dbReference type="EMBL" id="KAK0466232.1"/>
    </source>
</evidence>
<sequence length="105" mass="11241">MKLTFVLTFAAAAFAIVGAASLEGSTNAARMARGLPPNPPAFMSEARCTSPRIANIPSVRGVVLYLLLKSSRLPSSSTIDIFTLPYLPIIVFAMTAHFPFFLLVP</sequence>
<dbReference type="GeneID" id="85360185"/>
<dbReference type="AlphaFoldDB" id="A0AA39NIG5"/>
<keyword evidence="2" id="KW-0732">Signal</keyword>
<keyword evidence="4" id="KW-1185">Reference proteome</keyword>
<gene>
    <name evidence="3" type="ORF">EV420DRAFT_1636819</name>
</gene>
<reference evidence="3" key="1">
    <citation type="submission" date="2023-06" db="EMBL/GenBank/DDBJ databases">
        <authorList>
            <consortium name="Lawrence Berkeley National Laboratory"/>
            <person name="Ahrendt S."/>
            <person name="Sahu N."/>
            <person name="Indic B."/>
            <person name="Wong-Bajracharya J."/>
            <person name="Merenyi Z."/>
            <person name="Ke H.-M."/>
            <person name="Monk M."/>
            <person name="Kocsube S."/>
            <person name="Drula E."/>
            <person name="Lipzen A."/>
            <person name="Balint B."/>
            <person name="Henrissat B."/>
            <person name="Andreopoulos B."/>
            <person name="Martin F.M."/>
            <person name="Harder C.B."/>
            <person name="Rigling D."/>
            <person name="Ford K.L."/>
            <person name="Foster G.D."/>
            <person name="Pangilinan J."/>
            <person name="Papanicolaou A."/>
            <person name="Barry K."/>
            <person name="LaButti K."/>
            <person name="Viragh M."/>
            <person name="Koriabine M."/>
            <person name="Yan M."/>
            <person name="Riley R."/>
            <person name="Champramary S."/>
            <person name="Plett K.L."/>
            <person name="Tsai I.J."/>
            <person name="Slot J."/>
            <person name="Sipos G."/>
            <person name="Plett J."/>
            <person name="Nagy L.G."/>
            <person name="Grigoriev I.V."/>
        </authorList>
    </citation>
    <scope>NUCLEOTIDE SEQUENCE</scope>
    <source>
        <strain evidence="3">CCBAS 213</strain>
    </source>
</reference>
<accession>A0AA39NIG5</accession>